<keyword evidence="2" id="KW-1185">Reference proteome</keyword>
<name>A0ACB9FRU9_9ASTR</name>
<dbReference type="EMBL" id="CM042033">
    <property type="protein sequence ID" value="KAI3773850.1"/>
    <property type="molecule type" value="Genomic_DNA"/>
</dbReference>
<reference evidence="2" key="1">
    <citation type="journal article" date="2022" name="Mol. Ecol. Resour.">
        <title>The genomes of chicory, endive, great burdock and yacon provide insights into Asteraceae palaeo-polyploidization history and plant inulin production.</title>
        <authorList>
            <person name="Fan W."/>
            <person name="Wang S."/>
            <person name="Wang H."/>
            <person name="Wang A."/>
            <person name="Jiang F."/>
            <person name="Liu H."/>
            <person name="Zhao H."/>
            <person name="Xu D."/>
            <person name="Zhang Y."/>
        </authorList>
    </citation>
    <scope>NUCLEOTIDE SEQUENCE [LARGE SCALE GENOMIC DNA]</scope>
    <source>
        <strain evidence="2">cv. Yunnan</strain>
    </source>
</reference>
<sequence length="122" mass="13876">MTNRSTRSLPMIGSALDVVIQTSSSVIVPSHPKTTKKRPLLEDLGVIVGKKILKPKIKHVTWPSEIMSSKVINKNKVLEEKVKQLEKDLLEHNSSKSKVGNLEKETWKSKLSLRFFFKNQKI</sequence>
<reference evidence="1 2" key="2">
    <citation type="journal article" date="2022" name="Mol. Ecol. Resour.">
        <title>The genomes of chicory, endive, great burdock and yacon provide insights into Asteraceae paleo-polyploidization history and plant inulin production.</title>
        <authorList>
            <person name="Fan W."/>
            <person name="Wang S."/>
            <person name="Wang H."/>
            <person name="Wang A."/>
            <person name="Jiang F."/>
            <person name="Liu H."/>
            <person name="Zhao H."/>
            <person name="Xu D."/>
            <person name="Zhang Y."/>
        </authorList>
    </citation>
    <scope>NUCLEOTIDE SEQUENCE [LARGE SCALE GENOMIC DNA]</scope>
    <source>
        <strain evidence="2">cv. Yunnan</strain>
        <tissue evidence="1">Leaves</tissue>
    </source>
</reference>
<organism evidence="1 2">
    <name type="scientific">Smallanthus sonchifolius</name>
    <dbReference type="NCBI Taxonomy" id="185202"/>
    <lineage>
        <taxon>Eukaryota</taxon>
        <taxon>Viridiplantae</taxon>
        <taxon>Streptophyta</taxon>
        <taxon>Embryophyta</taxon>
        <taxon>Tracheophyta</taxon>
        <taxon>Spermatophyta</taxon>
        <taxon>Magnoliopsida</taxon>
        <taxon>eudicotyledons</taxon>
        <taxon>Gunneridae</taxon>
        <taxon>Pentapetalae</taxon>
        <taxon>asterids</taxon>
        <taxon>campanulids</taxon>
        <taxon>Asterales</taxon>
        <taxon>Asteraceae</taxon>
        <taxon>Asteroideae</taxon>
        <taxon>Heliantheae alliance</taxon>
        <taxon>Millerieae</taxon>
        <taxon>Smallanthus</taxon>
    </lineage>
</organism>
<proteinExistence type="predicted"/>
<gene>
    <name evidence="1" type="ORF">L1987_48387</name>
</gene>
<dbReference type="Proteomes" id="UP001056120">
    <property type="component" value="Linkage Group LG16"/>
</dbReference>
<comment type="caution">
    <text evidence="1">The sequence shown here is derived from an EMBL/GenBank/DDBJ whole genome shotgun (WGS) entry which is preliminary data.</text>
</comment>
<accession>A0ACB9FRU9</accession>
<evidence type="ECO:0000313" key="1">
    <source>
        <dbReference type="EMBL" id="KAI3773850.1"/>
    </source>
</evidence>
<protein>
    <submittedName>
        <fullName evidence="1">Uncharacterized protein</fullName>
    </submittedName>
</protein>
<evidence type="ECO:0000313" key="2">
    <source>
        <dbReference type="Proteomes" id="UP001056120"/>
    </source>
</evidence>